<dbReference type="GO" id="GO:0052621">
    <property type="term" value="F:diguanylate cyclase activity"/>
    <property type="evidence" value="ECO:0007669"/>
    <property type="project" value="TreeGrafter"/>
</dbReference>
<dbReference type="InterPro" id="IPR029787">
    <property type="entry name" value="Nucleotide_cyclase"/>
</dbReference>
<sequence>MEEAPQPREIIFQGENTDTKEIKNKIDSYFENLQKEGWTEKDTKKMWDLFLEKYRRSMKSAGWKKKKITNEYRSQITTELLAEIRMMTEGILKERKESLTPELLNRYGAEQEFLRRIEDIKETKKVVVLINFDLDGFKATNDTFGHLAGDRLLTQIGTNIYNAIKSEDVGIRFSGDEFGILISIPESKQDEIKAIVDRITKKIETKTKREDGTTQSISVGYTVVTPEMSEKENLFKESRKKADKASEISKLIRTKELLDQKSDLDSTSRIISSDKIEEYLNKEEIEKLSYIRQVMRPMQEILKNKSEQEIVEHALECYSKLVEKK</sequence>
<dbReference type="EMBL" id="MNVC01000017">
    <property type="protein sequence ID" value="OIO19718.1"/>
    <property type="molecule type" value="Genomic_DNA"/>
</dbReference>
<organism evidence="2 3">
    <name type="scientific">Candidatus Magasanikbacteria bacterium CG1_02_32_51</name>
    <dbReference type="NCBI Taxonomy" id="1805238"/>
    <lineage>
        <taxon>Bacteria</taxon>
        <taxon>Candidatus Magasanikiibacteriota</taxon>
    </lineage>
</organism>
<reference evidence="2 3" key="1">
    <citation type="journal article" date="2016" name="Environ. Microbiol.">
        <title>Genomic resolution of a cold subsurface aquifer community provides metabolic insights for novel microbes adapted to high CO concentrations.</title>
        <authorList>
            <person name="Probst A.J."/>
            <person name="Castelle C.J."/>
            <person name="Singh A."/>
            <person name="Brown C.T."/>
            <person name="Anantharaman K."/>
            <person name="Sharon I."/>
            <person name="Hug L.A."/>
            <person name="Burstein D."/>
            <person name="Emerson J.B."/>
            <person name="Thomas B.C."/>
            <person name="Banfield J.F."/>
        </authorList>
    </citation>
    <scope>NUCLEOTIDE SEQUENCE [LARGE SCALE GENOMIC DNA]</scope>
    <source>
        <strain evidence="2">CG1_02_32_51</strain>
    </source>
</reference>
<comment type="caution">
    <text evidence="2">The sequence shown here is derived from an EMBL/GenBank/DDBJ whole genome shotgun (WGS) entry which is preliminary data.</text>
</comment>
<dbReference type="SUPFAM" id="SSF55073">
    <property type="entry name" value="Nucleotide cyclase"/>
    <property type="match status" value="1"/>
</dbReference>
<dbReference type="InterPro" id="IPR000160">
    <property type="entry name" value="GGDEF_dom"/>
</dbReference>
<dbReference type="Pfam" id="PF00990">
    <property type="entry name" value="GGDEF"/>
    <property type="match status" value="1"/>
</dbReference>
<evidence type="ECO:0000259" key="1">
    <source>
        <dbReference type="PROSITE" id="PS50887"/>
    </source>
</evidence>
<dbReference type="AlphaFoldDB" id="A0A1J4UB21"/>
<dbReference type="Gene3D" id="3.30.70.270">
    <property type="match status" value="1"/>
</dbReference>
<dbReference type="CDD" id="cd01949">
    <property type="entry name" value="GGDEF"/>
    <property type="match status" value="1"/>
</dbReference>
<feature type="domain" description="GGDEF" evidence="1">
    <location>
        <begin position="125"/>
        <end position="256"/>
    </location>
</feature>
<dbReference type="PROSITE" id="PS50887">
    <property type="entry name" value="GGDEF"/>
    <property type="match status" value="1"/>
</dbReference>
<dbReference type="NCBIfam" id="TIGR00254">
    <property type="entry name" value="GGDEF"/>
    <property type="match status" value="1"/>
</dbReference>
<proteinExistence type="predicted"/>
<name>A0A1J4UB21_9BACT</name>
<gene>
    <name evidence="2" type="ORF">AUJ23_01570</name>
</gene>
<evidence type="ECO:0000313" key="2">
    <source>
        <dbReference type="EMBL" id="OIO19718.1"/>
    </source>
</evidence>
<dbReference type="STRING" id="1805238.AUJ23_01570"/>
<evidence type="ECO:0000313" key="3">
    <source>
        <dbReference type="Proteomes" id="UP000181941"/>
    </source>
</evidence>
<accession>A0A1J4UB21</accession>
<dbReference type="InterPro" id="IPR043128">
    <property type="entry name" value="Rev_trsase/Diguanyl_cyclase"/>
</dbReference>
<dbReference type="SMART" id="SM00267">
    <property type="entry name" value="GGDEF"/>
    <property type="match status" value="1"/>
</dbReference>
<protein>
    <recommendedName>
        <fullName evidence="1">GGDEF domain-containing protein</fullName>
    </recommendedName>
</protein>
<dbReference type="PANTHER" id="PTHR45138:SF9">
    <property type="entry name" value="DIGUANYLATE CYCLASE DGCM-RELATED"/>
    <property type="match status" value="1"/>
</dbReference>
<dbReference type="Proteomes" id="UP000181941">
    <property type="component" value="Unassembled WGS sequence"/>
</dbReference>
<dbReference type="InterPro" id="IPR050469">
    <property type="entry name" value="Diguanylate_Cyclase"/>
</dbReference>
<dbReference type="PANTHER" id="PTHR45138">
    <property type="entry name" value="REGULATORY COMPONENTS OF SENSORY TRANSDUCTION SYSTEM"/>
    <property type="match status" value="1"/>
</dbReference>